<dbReference type="AlphaFoldDB" id="A0AAJ0LLY6"/>
<organism evidence="1 2">
    <name type="scientific">Pseudomonas parafulva</name>
    <dbReference type="NCBI Taxonomy" id="157782"/>
    <lineage>
        <taxon>Bacteria</taxon>
        <taxon>Pseudomonadati</taxon>
        <taxon>Pseudomonadota</taxon>
        <taxon>Gammaproteobacteria</taxon>
        <taxon>Pseudomonadales</taxon>
        <taxon>Pseudomonadaceae</taxon>
        <taxon>Pseudomonas</taxon>
    </lineage>
</organism>
<dbReference type="EMBL" id="LDSN01000012">
    <property type="protein sequence ID" value="KTT19055.1"/>
    <property type="molecule type" value="Genomic_DNA"/>
</dbReference>
<reference evidence="1 2" key="1">
    <citation type="journal article" date="2016" name="Front. Microbiol.">
        <title>Genomic Resource of Rice Seed Associated Bacteria.</title>
        <authorList>
            <person name="Midha S."/>
            <person name="Bansal K."/>
            <person name="Sharma S."/>
            <person name="Kumar N."/>
            <person name="Patil P.P."/>
            <person name="Chaudhry V."/>
            <person name="Patil P.B."/>
        </authorList>
    </citation>
    <scope>NUCLEOTIDE SEQUENCE [LARGE SCALE GENOMIC DNA]</scope>
    <source>
        <strain evidence="1 2">NS96</strain>
    </source>
</reference>
<comment type="caution">
    <text evidence="1">The sequence shown here is derived from an EMBL/GenBank/DDBJ whole genome shotgun (WGS) entry which is preliminary data.</text>
</comment>
<gene>
    <name evidence="1" type="ORF">NS96R_05690</name>
</gene>
<name>A0AAJ0LLY6_9PSED</name>
<protein>
    <submittedName>
        <fullName evidence="1">Uncharacterized protein</fullName>
    </submittedName>
</protein>
<dbReference type="Proteomes" id="UP000071644">
    <property type="component" value="Unassembled WGS sequence"/>
</dbReference>
<dbReference type="RefSeq" id="WP_058637834.1">
    <property type="nucleotide sequence ID" value="NZ_LDSN01000012.1"/>
</dbReference>
<evidence type="ECO:0000313" key="1">
    <source>
        <dbReference type="EMBL" id="KTT19055.1"/>
    </source>
</evidence>
<evidence type="ECO:0000313" key="2">
    <source>
        <dbReference type="Proteomes" id="UP000071644"/>
    </source>
</evidence>
<sequence length="74" mass="8369">MDKDEFAAAVEAGKPLIAQSMEALKRYWEARDYGAPPEEIERLRLHSESLAQAVSDYQLRTVSKLMGNKLPPLH</sequence>
<accession>A0AAJ0LLY6</accession>
<proteinExistence type="predicted"/>